<evidence type="ECO:0000256" key="1">
    <source>
        <dbReference type="SAM" id="Phobius"/>
    </source>
</evidence>
<feature type="transmembrane region" description="Helical" evidence="1">
    <location>
        <begin position="12"/>
        <end position="32"/>
    </location>
</feature>
<evidence type="ECO:0000313" key="4">
    <source>
        <dbReference type="Proteomes" id="UP000222824"/>
    </source>
</evidence>
<keyword evidence="1" id="KW-0472">Membrane</keyword>
<comment type="caution">
    <text evidence="3">The sequence shown here is derived from an EMBL/GenBank/DDBJ whole genome shotgun (WGS) entry which is preliminary data.</text>
</comment>
<evidence type="ECO:0000313" key="3">
    <source>
        <dbReference type="EMBL" id="PHQ40593.1"/>
    </source>
</evidence>
<sequence>MDQNVGPTDKRVRTALGAVVGIASLATLAGAVPLPALAAPVLGVASLLMLGTAATGTCALYSLLGVDTCSVSPSESR</sequence>
<dbReference type="AlphaFoldDB" id="A0A2G1WNP4"/>
<accession>A0A2G1WNP4</accession>
<protein>
    <recommendedName>
        <fullName evidence="2">Inner membrane protein YgaP-like transmembrane domain-containing protein</fullName>
    </recommendedName>
</protein>
<dbReference type="EMBL" id="NHOA01000002">
    <property type="protein sequence ID" value="PHQ40593.1"/>
    <property type="molecule type" value="Genomic_DNA"/>
</dbReference>
<keyword evidence="1" id="KW-1133">Transmembrane helix</keyword>
<reference evidence="3 4" key="1">
    <citation type="journal article" date="2014" name="Front. Microbiol.">
        <title>Population and genomic analysis of the genus Halorubrum.</title>
        <authorList>
            <person name="Fullmer M.S."/>
            <person name="Soucy S.M."/>
            <person name="Swithers K.S."/>
            <person name="Makkay A.M."/>
            <person name="Wheeler R."/>
            <person name="Ventosa A."/>
            <person name="Gogarten J.P."/>
            <person name="Papke R.T."/>
        </authorList>
    </citation>
    <scope>NUCLEOTIDE SEQUENCE [LARGE SCALE GENOMIC DNA]</scope>
    <source>
        <strain evidence="3 4">C49</strain>
    </source>
</reference>
<dbReference type="Pfam" id="PF11127">
    <property type="entry name" value="YgaP-like_TM"/>
    <property type="match status" value="1"/>
</dbReference>
<proteinExistence type="predicted"/>
<keyword evidence="4" id="KW-1185">Reference proteome</keyword>
<feature type="transmembrane region" description="Helical" evidence="1">
    <location>
        <begin position="38"/>
        <end position="64"/>
    </location>
</feature>
<keyword evidence="1" id="KW-0812">Transmembrane</keyword>
<evidence type="ECO:0000259" key="2">
    <source>
        <dbReference type="Pfam" id="PF11127"/>
    </source>
</evidence>
<organism evidence="3 4">
    <name type="scientific">Halorubrum persicum</name>
    <dbReference type="NCBI Taxonomy" id="1383844"/>
    <lineage>
        <taxon>Archaea</taxon>
        <taxon>Methanobacteriati</taxon>
        <taxon>Methanobacteriota</taxon>
        <taxon>Stenosarchaea group</taxon>
        <taxon>Halobacteria</taxon>
        <taxon>Halobacteriales</taxon>
        <taxon>Haloferacaceae</taxon>
        <taxon>Halorubrum</taxon>
    </lineage>
</organism>
<dbReference type="RefSeq" id="WP_099253750.1">
    <property type="nucleotide sequence ID" value="NZ_NHOA01000002.1"/>
</dbReference>
<name>A0A2G1WNP4_9EURY</name>
<gene>
    <name evidence="3" type="ORF">DJ69_00175</name>
</gene>
<feature type="domain" description="Inner membrane protein YgaP-like transmembrane" evidence="2">
    <location>
        <begin position="1"/>
        <end position="70"/>
    </location>
</feature>
<dbReference type="Proteomes" id="UP000222824">
    <property type="component" value="Unassembled WGS sequence"/>
</dbReference>
<dbReference type="InterPro" id="IPR021309">
    <property type="entry name" value="YgaP-like_TM"/>
</dbReference>